<accession>A0A937X062</accession>
<dbReference type="EMBL" id="VGJX01000003">
    <property type="protein sequence ID" value="MBM3273534.1"/>
    <property type="molecule type" value="Genomic_DNA"/>
</dbReference>
<dbReference type="AlphaFoldDB" id="A0A937X062"/>
<organism evidence="1 2">
    <name type="scientific">Candidatus Tanganyikabacteria bacterium</name>
    <dbReference type="NCBI Taxonomy" id="2961651"/>
    <lineage>
        <taxon>Bacteria</taxon>
        <taxon>Bacillati</taxon>
        <taxon>Candidatus Sericytochromatia</taxon>
        <taxon>Candidatus Tanganyikabacteria</taxon>
    </lineage>
</organism>
<dbReference type="Gene3D" id="2.60.120.430">
    <property type="entry name" value="Galactose-binding lectin"/>
    <property type="match status" value="1"/>
</dbReference>
<name>A0A937X062_9BACT</name>
<sequence length="348" mass="36873">MMSHRWVIFGALIPALIAGCSGSLYTPAVSAVRAAKTTIRGPAGASPTFLPAGEMTTAAPVRPAVFVHSGDARGPSGELAIDLELPRTARGVQSLPENTNRVVITVTSSKLSTPIRQEISRHQFIDGRAKMLVNKLPQGEIRVDAQIFDANGAQVTMGGATATVSAGTTTPVVLNLVVKEETGAIAIRVDAKVEYHDTPEVILPGGASSAELRRPRTFKVYPPEKSTVAPSWLNTEIEVREGDLLAIATSGKVGHSKHNESSFDYYGPDGCQGCKSGVLLPSHNGLALVAILVDPAGDRAIKLKIRDGEKLRAPFKGTLCLAVNTWKDSNSAVWYRFGGAFDATIKVL</sequence>
<comment type="caution">
    <text evidence="1">The sequence shown here is derived from an EMBL/GenBank/DDBJ whole genome shotgun (WGS) entry which is preliminary data.</text>
</comment>
<reference evidence="1 2" key="1">
    <citation type="submission" date="2019-03" db="EMBL/GenBank/DDBJ databases">
        <title>Lake Tanganyika Metagenome-Assembled Genomes (MAGs).</title>
        <authorList>
            <person name="Tran P."/>
        </authorList>
    </citation>
    <scope>NUCLEOTIDE SEQUENCE [LARGE SCALE GENOMIC DNA]</scope>
    <source>
        <strain evidence="1">K_DeepCast_65m_m2_236</strain>
    </source>
</reference>
<evidence type="ECO:0000313" key="2">
    <source>
        <dbReference type="Proteomes" id="UP000703893"/>
    </source>
</evidence>
<gene>
    <name evidence="1" type="ORF">FJZ00_00165</name>
</gene>
<dbReference type="Proteomes" id="UP000703893">
    <property type="component" value="Unassembled WGS sequence"/>
</dbReference>
<proteinExistence type="predicted"/>
<protein>
    <submittedName>
        <fullName evidence="1">Uncharacterized protein</fullName>
    </submittedName>
</protein>
<dbReference type="PROSITE" id="PS51257">
    <property type="entry name" value="PROKAR_LIPOPROTEIN"/>
    <property type="match status" value="1"/>
</dbReference>
<evidence type="ECO:0000313" key="1">
    <source>
        <dbReference type="EMBL" id="MBM3273534.1"/>
    </source>
</evidence>